<dbReference type="AlphaFoldDB" id="A0A1M4Z7M9"/>
<sequence length="141" mass="16492">MQLEERKRKTNHFFFSESFVTIENSEFRNCLYVNWIGYQTESSVMTGCEQMLKALQFYNLTKVLNDNTNVLGIWTPAAKWVGENWMPRMEGAGLRQFAWVYSPSRMSQTSTDVAILATPIPQIIKTFYSLEEAKQWLQTEQ</sequence>
<evidence type="ECO:0008006" key="3">
    <source>
        <dbReference type="Google" id="ProtNLM"/>
    </source>
</evidence>
<keyword evidence="2" id="KW-1185">Reference proteome</keyword>
<evidence type="ECO:0000313" key="1">
    <source>
        <dbReference type="EMBL" id="SHF14005.1"/>
    </source>
</evidence>
<accession>A0A1M4Z7M9</accession>
<dbReference type="OrthoDB" id="893408at2"/>
<evidence type="ECO:0000313" key="2">
    <source>
        <dbReference type="Proteomes" id="UP000184368"/>
    </source>
</evidence>
<organism evidence="1 2">
    <name type="scientific">Cnuella takakiae</name>
    <dbReference type="NCBI Taxonomy" id="1302690"/>
    <lineage>
        <taxon>Bacteria</taxon>
        <taxon>Pseudomonadati</taxon>
        <taxon>Bacteroidota</taxon>
        <taxon>Chitinophagia</taxon>
        <taxon>Chitinophagales</taxon>
        <taxon>Chitinophagaceae</taxon>
        <taxon>Cnuella</taxon>
    </lineage>
</organism>
<protein>
    <recommendedName>
        <fullName evidence="3">SpoIIAA-like</fullName>
    </recommendedName>
</protein>
<proteinExistence type="predicted"/>
<dbReference type="Proteomes" id="UP000184368">
    <property type="component" value="Unassembled WGS sequence"/>
</dbReference>
<dbReference type="EMBL" id="FQUO01000005">
    <property type="protein sequence ID" value="SHF14005.1"/>
    <property type="molecule type" value="Genomic_DNA"/>
</dbReference>
<name>A0A1M4Z7M9_9BACT</name>
<gene>
    <name evidence="1" type="ORF">SAMN05444008_105118</name>
</gene>
<reference evidence="1 2" key="1">
    <citation type="submission" date="2016-11" db="EMBL/GenBank/DDBJ databases">
        <authorList>
            <person name="Jaros S."/>
            <person name="Januszkiewicz K."/>
            <person name="Wedrychowicz H."/>
        </authorList>
    </citation>
    <scope>NUCLEOTIDE SEQUENCE [LARGE SCALE GENOMIC DNA]</scope>
    <source>
        <strain evidence="1 2">DSM 26897</strain>
    </source>
</reference>